<dbReference type="RefSeq" id="WP_353944448.1">
    <property type="nucleotide sequence ID" value="NZ_CP159534.1"/>
</dbReference>
<name>A0AAU8IXV7_9ACTN</name>
<dbReference type="KEGG" id="stac:ABII15_24515"/>
<feature type="signal peptide" evidence="1">
    <location>
        <begin position="1"/>
        <end position="19"/>
    </location>
</feature>
<evidence type="ECO:0000256" key="1">
    <source>
        <dbReference type="SAM" id="SignalP"/>
    </source>
</evidence>
<proteinExistence type="predicted"/>
<organism evidence="2">
    <name type="scientific">Streptomyces tabacisoli</name>
    <dbReference type="NCBI Taxonomy" id="3156398"/>
    <lineage>
        <taxon>Bacteria</taxon>
        <taxon>Bacillati</taxon>
        <taxon>Actinomycetota</taxon>
        <taxon>Actinomycetes</taxon>
        <taxon>Kitasatosporales</taxon>
        <taxon>Streptomycetaceae</taxon>
        <taxon>Streptomyces</taxon>
    </lineage>
</organism>
<protein>
    <recommendedName>
        <fullName evidence="3">Secreted protein</fullName>
    </recommendedName>
</protein>
<dbReference type="EMBL" id="CP159534">
    <property type="protein sequence ID" value="XCJ72931.1"/>
    <property type="molecule type" value="Genomic_DNA"/>
</dbReference>
<gene>
    <name evidence="2" type="ORF">ABII15_24515</name>
</gene>
<sequence length="103" mass="11021">MIRYLATAALAAAPLLVNASPAFTPDTVHRGVTGCFSWSWKDGGALTTTVYYRNRCDTAHTLRIRWSSAASGNEDIKVKAGAKGSTWSFVSLKPLGFADLGRA</sequence>
<feature type="chain" id="PRO_5044009223" description="Secreted protein" evidence="1">
    <location>
        <begin position="20"/>
        <end position="103"/>
    </location>
</feature>
<evidence type="ECO:0008006" key="3">
    <source>
        <dbReference type="Google" id="ProtNLM"/>
    </source>
</evidence>
<evidence type="ECO:0000313" key="2">
    <source>
        <dbReference type="EMBL" id="XCJ72931.1"/>
    </source>
</evidence>
<dbReference type="AlphaFoldDB" id="A0AAU8IXV7"/>
<reference evidence="2" key="1">
    <citation type="submission" date="2024-06" db="EMBL/GenBank/DDBJ databases">
        <title>Streptomyces sp. strain HUAS MG91 genome sequences.</title>
        <authorList>
            <person name="Mo P."/>
        </authorList>
    </citation>
    <scope>NUCLEOTIDE SEQUENCE</scope>
    <source>
        <strain evidence="2">HUAS MG91</strain>
    </source>
</reference>
<accession>A0AAU8IXV7</accession>
<keyword evidence="1" id="KW-0732">Signal</keyword>